<protein>
    <recommendedName>
        <fullName evidence="16">Ergosterol biosynthetic protein 28</fullName>
    </recommendedName>
</protein>
<evidence type="ECO:0000256" key="10">
    <source>
        <dbReference type="ARBA" id="ARBA00023136"/>
    </source>
</evidence>
<accession>A0ABR1QJP8</accession>
<evidence type="ECO:0000256" key="5">
    <source>
        <dbReference type="ARBA" id="ARBA00022824"/>
    </source>
</evidence>
<dbReference type="Proteomes" id="UP001391051">
    <property type="component" value="Unassembled WGS sequence"/>
</dbReference>
<evidence type="ECO:0000256" key="3">
    <source>
        <dbReference type="ARBA" id="ARBA00022516"/>
    </source>
</evidence>
<keyword evidence="4 13" id="KW-0812">Transmembrane</keyword>
<evidence type="ECO:0000256" key="12">
    <source>
        <dbReference type="ARBA" id="ARBA00023221"/>
    </source>
</evidence>
<evidence type="ECO:0000256" key="9">
    <source>
        <dbReference type="ARBA" id="ARBA00023098"/>
    </source>
</evidence>
<evidence type="ECO:0000313" key="15">
    <source>
        <dbReference type="Proteomes" id="UP001391051"/>
    </source>
</evidence>
<evidence type="ECO:0008006" key="16">
    <source>
        <dbReference type="Google" id="ProtNLM"/>
    </source>
</evidence>
<sequence length="181" mass="20250">MDAIAAYLPAGDKGYLPYYMFTLSLIAVGNSLQNYMTLHFSRRFYNGRFVPNKALPPKTAAFDPEDSTAKLLPVAADYDTTAGPAKGKAASVDQVTPLAARLFGTYTLISAIVRLYASYHLHLEPVYMMAMSTYLVALGHFFTEYFFYKTYYMGGPQLMPFFFATTGTVWMVMQKSYYTGA</sequence>
<keyword evidence="10 13" id="KW-0472">Membrane</keyword>
<proteinExistence type="inferred from homology"/>
<dbReference type="PANTHER" id="PTHR15451:SF19">
    <property type="entry name" value="ERGOSTEROL BIOSYNTHETIC PROTEIN 28 HOMOLOG"/>
    <property type="match status" value="1"/>
</dbReference>
<comment type="subcellular location">
    <subcellularLocation>
        <location evidence="1">Endoplasmic reticulum membrane</location>
        <topology evidence="1">Multi-pass membrane protein</topology>
    </subcellularLocation>
</comment>
<keyword evidence="9" id="KW-0443">Lipid metabolism</keyword>
<evidence type="ECO:0000313" key="14">
    <source>
        <dbReference type="EMBL" id="KAK7956471.1"/>
    </source>
</evidence>
<organism evidence="14 15">
    <name type="scientific">Apiospora aurea</name>
    <dbReference type="NCBI Taxonomy" id="335848"/>
    <lineage>
        <taxon>Eukaryota</taxon>
        <taxon>Fungi</taxon>
        <taxon>Dikarya</taxon>
        <taxon>Ascomycota</taxon>
        <taxon>Pezizomycotina</taxon>
        <taxon>Sordariomycetes</taxon>
        <taxon>Xylariomycetidae</taxon>
        <taxon>Amphisphaeriales</taxon>
        <taxon>Apiosporaceae</taxon>
        <taxon>Apiospora</taxon>
    </lineage>
</organism>
<dbReference type="GeneID" id="92074977"/>
<dbReference type="PANTHER" id="PTHR15451">
    <property type="entry name" value="ERGOSTEROL BIOSYNTHETIC PROTEIN 28-RELATED"/>
    <property type="match status" value="1"/>
</dbReference>
<evidence type="ECO:0000256" key="8">
    <source>
        <dbReference type="ARBA" id="ARBA00023011"/>
    </source>
</evidence>
<reference evidence="14 15" key="1">
    <citation type="submission" date="2023-01" db="EMBL/GenBank/DDBJ databases">
        <title>Analysis of 21 Apiospora genomes using comparative genomics revels a genus with tremendous synthesis potential of carbohydrate active enzymes and secondary metabolites.</title>
        <authorList>
            <person name="Sorensen T."/>
        </authorList>
    </citation>
    <scope>NUCLEOTIDE SEQUENCE [LARGE SCALE GENOMIC DNA]</scope>
    <source>
        <strain evidence="14 15">CBS 24483</strain>
    </source>
</reference>
<feature type="transmembrane region" description="Helical" evidence="13">
    <location>
        <begin position="125"/>
        <end position="147"/>
    </location>
</feature>
<dbReference type="EMBL" id="JAQQWE010000004">
    <property type="protein sequence ID" value="KAK7956471.1"/>
    <property type="molecule type" value="Genomic_DNA"/>
</dbReference>
<gene>
    <name evidence="14" type="ORF">PG986_005693</name>
</gene>
<evidence type="ECO:0000256" key="1">
    <source>
        <dbReference type="ARBA" id="ARBA00004477"/>
    </source>
</evidence>
<keyword evidence="3" id="KW-0444">Lipid biosynthesis</keyword>
<evidence type="ECO:0000256" key="11">
    <source>
        <dbReference type="ARBA" id="ARBA00023166"/>
    </source>
</evidence>
<keyword evidence="8" id="KW-0756">Sterol biosynthesis</keyword>
<feature type="transmembrane region" description="Helical" evidence="13">
    <location>
        <begin position="98"/>
        <end position="119"/>
    </location>
</feature>
<dbReference type="Pfam" id="PF03694">
    <property type="entry name" value="Erg28"/>
    <property type="match status" value="1"/>
</dbReference>
<keyword evidence="5" id="KW-0256">Endoplasmic reticulum</keyword>
<name>A0ABR1QJP8_9PEZI</name>
<evidence type="ECO:0000256" key="4">
    <source>
        <dbReference type="ARBA" id="ARBA00022692"/>
    </source>
</evidence>
<evidence type="ECO:0000256" key="7">
    <source>
        <dbReference type="ARBA" id="ARBA00022989"/>
    </source>
</evidence>
<keyword evidence="15" id="KW-1185">Reference proteome</keyword>
<comment type="caution">
    <text evidence="14">The sequence shown here is derived from an EMBL/GenBank/DDBJ whole genome shotgun (WGS) entry which is preliminary data.</text>
</comment>
<comment type="similarity">
    <text evidence="2">Belongs to the ERG28 family.</text>
</comment>
<dbReference type="RefSeq" id="XP_066701777.1">
    <property type="nucleotide sequence ID" value="XM_066841915.1"/>
</dbReference>
<dbReference type="InterPro" id="IPR005352">
    <property type="entry name" value="Erg28"/>
</dbReference>
<feature type="transmembrane region" description="Helical" evidence="13">
    <location>
        <begin position="18"/>
        <end position="38"/>
    </location>
</feature>
<evidence type="ECO:0000256" key="2">
    <source>
        <dbReference type="ARBA" id="ARBA00005377"/>
    </source>
</evidence>
<evidence type="ECO:0000256" key="6">
    <source>
        <dbReference type="ARBA" id="ARBA00022955"/>
    </source>
</evidence>
<keyword evidence="6" id="KW-0752">Steroid biosynthesis</keyword>
<evidence type="ECO:0000256" key="13">
    <source>
        <dbReference type="SAM" id="Phobius"/>
    </source>
</evidence>
<keyword evidence="11" id="KW-1207">Sterol metabolism</keyword>
<feature type="transmembrane region" description="Helical" evidence="13">
    <location>
        <begin position="159"/>
        <end position="178"/>
    </location>
</feature>
<keyword evidence="12" id="KW-0753">Steroid metabolism</keyword>
<keyword evidence="7 13" id="KW-1133">Transmembrane helix</keyword>